<protein>
    <submittedName>
        <fullName evidence="6">Cytochrome P450 2J6</fullName>
    </submittedName>
</protein>
<dbReference type="GO" id="GO:0006082">
    <property type="term" value="P:organic acid metabolic process"/>
    <property type="evidence" value="ECO:0007669"/>
    <property type="project" value="TreeGrafter"/>
</dbReference>
<proteinExistence type="inferred from homology"/>
<evidence type="ECO:0000313" key="5">
    <source>
        <dbReference type="Proteomes" id="UP000095283"/>
    </source>
</evidence>
<name>A0A1I7XCK1_HETBA</name>
<dbReference type="GO" id="GO:0006805">
    <property type="term" value="P:xenobiotic metabolic process"/>
    <property type="evidence" value="ECO:0007669"/>
    <property type="project" value="TreeGrafter"/>
</dbReference>
<dbReference type="PANTHER" id="PTHR24300:SF375">
    <property type="entry name" value="CYTOCHROME P450 FAMILY"/>
    <property type="match status" value="1"/>
</dbReference>
<dbReference type="PRINTS" id="PR00463">
    <property type="entry name" value="EP450I"/>
</dbReference>
<dbReference type="SUPFAM" id="SSF48264">
    <property type="entry name" value="Cytochrome P450"/>
    <property type="match status" value="1"/>
</dbReference>
<dbReference type="Gene3D" id="1.10.630.10">
    <property type="entry name" value="Cytochrome P450"/>
    <property type="match status" value="1"/>
</dbReference>
<comment type="similarity">
    <text evidence="1">Belongs to the cytochrome P450 family.</text>
</comment>
<evidence type="ECO:0000256" key="3">
    <source>
        <dbReference type="ARBA" id="ARBA00023004"/>
    </source>
</evidence>
<accession>A0A1I7XCK1</accession>
<dbReference type="GO" id="GO:0005506">
    <property type="term" value="F:iron ion binding"/>
    <property type="evidence" value="ECO:0007669"/>
    <property type="project" value="InterPro"/>
</dbReference>
<keyword evidence="2" id="KW-0479">Metal-binding</keyword>
<dbReference type="WBParaSite" id="Hba_15176">
    <property type="protein sequence ID" value="Hba_15176"/>
    <property type="gene ID" value="Hba_15176"/>
</dbReference>
<dbReference type="GO" id="GO:0016712">
    <property type="term" value="F:oxidoreductase activity, acting on paired donors, with incorporation or reduction of molecular oxygen, reduced flavin or flavoprotein as one donor, and incorporation of one atom of oxygen"/>
    <property type="evidence" value="ECO:0007669"/>
    <property type="project" value="TreeGrafter"/>
</dbReference>
<keyword evidence="4" id="KW-0503">Monooxygenase</keyword>
<keyword evidence="3" id="KW-0408">Iron</keyword>
<evidence type="ECO:0000256" key="4">
    <source>
        <dbReference type="ARBA" id="ARBA00023033"/>
    </source>
</evidence>
<dbReference type="AlphaFoldDB" id="A0A1I7XCK1"/>
<dbReference type="InterPro" id="IPR050182">
    <property type="entry name" value="Cytochrome_P450_fam2"/>
</dbReference>
<sequence length="81" mass="9423">MITDGEPKDFIEAYLREMSKQTNNKHFGRLTLCLSAGDLWTGGMETTVTTLRWGIIYFLYYPTVQKKCQQEIDKRNDGKVK</sequence>
<evidence type="ECO:0000313" key="6">
    <source>
        <dbReference type="WBParaSite" id="Hba_15176"/>
    </source>
</evidence>
<keyword evidence="5" id="KW-1185">Reference proteome</keyword>
<dbReference type="GO" id="GO:0005737">
    <property type="term" value="C:cytoplasm"/>
    <property type="evidence" value="ECO:0007669"/>
    <property type="project" value="TreeGrafter"/>
</dbReference>
<dbReference type="PANTHER" id="PTHR24300">
    <property type="entry name" value="CYTOCHROME P450 508A4-RELATED"/>
    <property type="match status" value="1"/>
</dbReference>
<evidence type="ECO:0000256" key="2">
    <source>
        <dbReference type="ARBA" id="ARBA00022723"/>
    </source>
</evidence>
<dbReference type="GO" id="GO:0020037">
    <property type="term" value="F:heme binding"/>
    <property type="evidence" value="ECO:0007669"/>
    <property type="project" value="InterPro"/>
</dbReference>
<dbReference type="InterPro" id="IPR002401">
    <property type="entry name" value="Cyt_P450_E_grp-I"/>
</dbReference>
<evidence type="ECO:0000256" key="1">
    <source>
        <dbReference type="ARBA" id="ARBA00010617"/>
    </source>
</evidence>
<dbReference type="Proteomes" id="UP000095283">
    <property type="component" value="Unplaced"/>
</dbReference>
<keyword evidence="4" id="KW-0560">Oxidoreductase</keyword>
<dbReference type="InterPro" id="IPR001128">
    <property type="entry name" value="Cyt_P450"/>
</dbReference>
<dbReference type="Pfam" id="PF00067">
    <property type="entry name" value="p450"/>
    <property type="match status" value="1"/>
</dbReference>
<organism evidence="5 6">
    <name type="scientific">Heterorhabditis bacteriophora</name>
    <name type="common">Entomopathogenic nematode worm</name>
    <dbReference type="NCBI Taxonomy" id="37862"/>
    <lineage>
        <taxon>Eukaryota</taxon>
        <taxon>Metazoa</taxon>
        <taxon>Ecdysozoa</taxon>
        <taxon>Nematoda</taxon>
        <taxon>Chromadorea</taxon>
        <taxon>Rhabditida</taxon>
        <taxon>Rhabditina</taxon>
        <taxon>Rhabditomorpha</taxon>
        <taxon>Strongyloidea</taxon>
        <taxon>Heterorhabditidae</taxon>
        <taxon>Heterorhabditis</taxon>
    </lineage>
</organism>
<dbReference type="InterPro" id="IPR036396">
    <property type="entry name" value="Cyt_P450_sf"/>
</dbReference>
<reference evidence="6" key="1">
    <citation type="submission" date="2016-11" db="UniProtKB">
        <authorList>
            <consortium name="WormBaseParasite"/>
        </authorList>
    </citation>
    <scope>IDENTIFICATION</scope>
</reference>